<dbReference type="Pfam" id="PF03198">
    <property type="entry name" value="Glyco_hydro_72"/>
    <property type="match status" value="1"/>
</dbReference>
<name>A0A3N2Q6I7_SODAK</name>
<dbReference type="GO" id="GO:0005886">
    <property type="term" value="C:plasma membrane"/>
    <property type="evidence" value="ECO:0007669"/>
    <property type="project" value="UniProtKB-SubCell"/>
</dbReference>
<evidence type="ECO:0000256" key="2">
    <source>
        <dbReference type="ARBA" id="ARBA00007528"/>
    </source>
</evidence>
<sequence>MLLPCTLVALGATLAAAVTPLELRGNAFVNPDTGNKFQIVGIDYQINGSAGYNPEHGYDPLSIPEVCLRDAALMQAMGVNALRVYNLNPDLNHDACASIFNAAGMYMLLDVNSPLVGESLTAFEPWTSYYASYLNRTFAIVEAFKNYPNTLLFFSANEVIDHPRTVEHVPPYLRALTRDIKSYVAKHSDRRIPVGYSAADVRSVLFDTWNYLQCAIDGDEDDMSRIDLFGLNSYSWCGDSDFERSSFVDLVDGLRNTSVPVFFSEYGCNQELPRLFTEVGSIYGPNMTDVFSGGLVYEYSEEPHNYGLVEVFDNKSAHLLQDYRTLADQFAQLDFEELQGASPDSNMPRPPTCSSSLIQTSTFHSNFTLPDMPPGVKELIEDGISPKPSGRIIEISDWDVPFTVYDTNWEPIENLAVNPLDDGEVNRPGNNNAGGSGSDSPSDGSDDDDDDDDDDDENAGLSLRPALAIALGLPAALLFL</sequence>
<dbReference type="InterPro" id="IPR004886">
    <property type="entry name" value="Glucanosyltransferase"/>
</dbReference>
<comment type="function">
    <text evidence="5">Splits internally a 1,3-beta-glucan molecule and transfers the newly generated reducing end (the donor) to the non-reducing end of another 1,3-beta-glucan molecule (the acceptor) forming a 1,3-beta linkage, resulting in the elongation of 1,3-beta-glucan chains in the cell wall.</text>
</comment>
<comment type="similarity">
    <text evidence="2 5">Belongs to the glycosyl hydrolase 72 family.</text>
</comment>
<evidence type="ECO:0000256" key="4">
    <source>
        <dbReference type="ARBA" id="ARBA00023180"/>
    </source>
</evidence>
<evidence type="ECO:0000256" key="6">
    <source>
        <dbReference type="SAM" id="MobiDB-lite"/>
    </source>
</evidence>
<evidence type="ECO:0000256" key="5">
    <source>
        <dbReference type="RuleBase" id="RU361209"/>
    </source>
</evidence>
<dbReference type="OrthoDB" id="421038at2759"/>
<gene>
    <name evidence="7" type="ORF">SODALDRAFT_326533</name>
</gene>
<keyword evidence="5" id="KW-0472">Membrane</keyword>
<dbReference type="GeneID" id="39578664"/>
<dbReference type="RefSeq" id="XP_028470168.1">
    <property type="nucleotide sequence ID" value="XM_028610186.1"/>
</dbReference>
<comment type="subcellular location">
    <subcellularLocation>
        <location evidence="1 5">Cell membrane</location>
        <topology evidence="1 5">Lipid-anchor</topology>
        <topology evidence="1 5">GPI-anchor</topology>
    </subcellularLocation>
</comment>
<dbReference type="AlphaFoldDB" id="A0A3N2Q6I7"/>
<organism evidence="7 8">
    <name type="scientific">Sodiomyces alkalinus (strain CBS 110278 / VKM F-3762 / F11)</name>
    <name type="common">Alkaliphilic filamentous fungus</name>
    <dbReference type="NCBI Taxonomy" id="1314773"/>
    <lineage>
        <taxon>Eukaryota</taxon>
        <taxon>Fungi</taxon>
        <taxon>Dikarya</taxon>
        <taxon>Ascomycota</taxon>
        <taxon>Pezizomycotina</taxon>
        <taxon>Sordariomycetes</taxon>
        <taxon>Hypocreomycetidae</taxon>
        <taxon>Glomerellales</taxon>
        <taxon>Plectosphaerellaceae</taxon>
        <taxon>Sodiomyces</taxon>
    </lineage>
</organism>
<dbReference type="PANTHER" id="PTHR31468:SF4">
    <property type="entry name" value="1,3-BETA-GLUCANOSYLTRANSFERASE GAS3-RELATED"/>
    <property type="match status" value="1"/>
</dbReference>
<dbReference type="EC" id="2.4.1.-" evidence="5"/>
<evidence type="ECO:0000313" key="8">
    <source>
        <dbReference type="Proteomes" id="UP000272025"/>
    </source>
</evidence>
<dbReference type="PANTHER" id="PTHR31468">
    <property type="entry name" value="1,3-BETA-GLUCANOSYLTRANSFERASE GAS1"/>
    <property type="match status" value="1"/>
</dbReference>
<dbReference type="InterPro" id="IPR017853">
    <property type="entry name" value="GH"/>
</dbReference>
<feature type="compositionally biased region" description="Acidic residues" evidence="6">
    <location>
        <begin position="444"/>
        <end position="458"/>
    </location>
</feature>
<keyword evidence="5" id="KW-0336">GPI-anchor</keyword>
<dbReference type="EMBL" id="ML119051">
    <property type="protein sequence ID" value="ROT42362.1"/>
    <property type="molecule type" value="Genomic_DNA"/>
</dbReference>
<keyword evidence="3 5" id="KW-0732">Signal</keyword>
<evidence type="ECO:0000313" key="7">
    <source>
        <dbReference type="EMBL" id="ROT42362.1"/>
    </source>
</evidence>
<proteinExistence type="inferred from homology"/>
<dbReference type="Proteomes" id="UP000272025">
    <property type="component" value="Unassembled WGS sequence"/>
</dbReference>
<keyword evidence="4" id="KW-0325">Glycoprotein</keyword>
<reference evidence="7 8" key="1">
    <citation type="journal article" date="2018" name="Mol. Ecol.">
        <title>The obligate alkalophilic soda-lake fungus Sodiomyces alkalinus has shifted to a protein diet.</title>
        <authorList>
            <person name="Grum-Grzhimaylo A.A."/>
            <person name="Falkoski D.L."/>
            <person name="van den Heuvel J."/>
            <person name="Valero-Jimenez C.A."/>
            <person name="Min B."/>
            <person name="Choi I.G."/>
            <person name="Lipzen A."/>
            <person name="Daum C.G."/>
            <person name="Aanen D.K."/>
            <person name="Tsang A."/>
            <person name="Henrissat B."/>
            <person name="Bilanenko E.N."/>
            <person name="de Vries R.P."/>
            <person name="van Kan J.A.L."/>
            <person name="Grigoriev I.V."/>
            <person name="Debets A.J.M."/>
        </authorList>
    </citation>
    <scope>NUCLEOTIDE SEQUENCE [LARGE SCALE GENOMIC DNA]</scope>
    <source>
        <strain evidence="7 8">F11</strain>
    </source>
</reference>
<feature type="signal peptide" evidence="5">
    <location>
        <begin position="1"/>
        <end position="17"/>
    </location>
</feature>
<dbReference type="GO" id="GO:0098552">
    <property type="term" value="C:side of membrane"/>
    <property type="evidence" value="ECO:0007669"/>
    <property type="project" value="UniProtKB-KW"/>
</dbReference>
<dbReference type="SUPFAM" id="SSF51445">
    <property type="entry name" value="(Trans)glycosidases"/>
    <property type="match status" value="1"/>
</dbReference>
<evidence type="ECO:0000256" key="3">
    <source>
        <dbReference type="ARBA" id="ARBA00022729"/>
    </source>
</evidence>
<protein>
    <recommendedName>
        <fullName evidence="5">1,3-beta-glucanosyltransferase</fullName>
        <ecNumber evidence="5">2.4.1.-</ecNumber>
    </recommendedName>
</protein>
<keyword evidence="8" id="KW-1185">Reference proteome</keyword>
<dbReference type="GO" id="GO:0071970">
    <property type="term" value="P:fungal-type cell wall (1-&gt;3)-beta-D-glucan biosynthetic process"/>
    <property type="evidence" value="ECO:0007669"/>
    <property type="project" value="TreeGrafter"/>
</dbReference>
<feature type="region of interest" description="Disordered" evidence="6">
    <location>
        <begin position="419"/>
        <end position="463"/>
    </location>
</feature>
<keyword evidence="5 7" id="KW-0808">Transferase</keyword>
<evidence type="ECO:0000256" key="1">
    <source>
        <dbReference type="ARBA" id="ARBA00004609"/>
    </source>
</evidence>
<dbReference type="GO" id="GO:0042124">
    <property type="term" value="F:1,3-beta-glucanosyltransferase activity"/>
    <property type="evidence" value="ECO:0007669"/>
    <property type="project" value="TreeGrafter"/>
</dbReference>
<dbReference type="GO" id="GO:0031505">
    <property type="term" value="P:fungal-type cell wall organization"/>
    <property type="evidence" value="ECO:0007669"/>
    <property type="project" value="TreeGrafter"/>
</dbReference>
<accession>A0A3N2Q6I7</accession>
<feature type="chain" id="PRO_5017853840" description="1,3-beta-glucanosyltransferase" evidence="5">
    <location>
        <begin position="18"/>
        <end position="480"/>
    </location>
</feature>
<dbReference type="Gene3D" id="3.20.20.80">
    <property type="entry name" value="Glycosidases"/>
    <property type="match status" value="1"/>
</dbReference>
<keyword evidence="5" id="KW-0449">Lipoprotein</keyword>
<dbReference type="STRING" id="1314773.A0A3N2Q6I7"/>